<accession>A0A7X2XU76</accession>
<protein>
    <submittedName>
        <fullName evidence="2">Uncharacterized protein</fullName>
    </submittedName>
</protein>
<dbReference type="RefSeq" id="WP_155430968.1">
    <property type="nucleotide sequence ID" value="NZ_WNJO01000003.1"/>
</dbReference>
<keyword evidence="1" id="KW-0472">Membrane</keyword>
<evidence type="ECO:0000313" key="2">
    <source>
        <dbReference type="EMBL" id="MTV81678.1"/>
    </source>
</evidence>
<gene>
    <name evidence="2" type="ORF">GM612_03295</name>
</gene>
<proteinExistence type="predicted"/>
<keyword evidence="1" id="KW-0812">Transmembrane</keyword>
<reference evidence="2 3" key="1">
    <citation type="submission" date="2019-11" db="EMBL/GenBank/DDBJ databases">
        <title>Lactobacillus sp. nov. CRM56-3, isolated from fermented tea leaves.</title>
        <authorList>
            <person name="Phuengjayaem S."/>
            <person name="Tanasupawat S."/>
        </authorList>
    </citation>
    <scope>NUCLEOTIDE SEQUENCE [LARGE SCALE GENOMIC DNA]</scope>
    <source>
        <strain evidence="2 3">CRM56-3</strain>
    </source>
</reference>
<comment type="caution">
    <text evidence="2">The sequence shown here is derived from an EMBL/GenBank/DDBJ whole genome shotgun (WGS) entry which is preliminary data.</text>
</comment>
<dbReference type="EMBL" id="WNJO01000003">
    <property type="protein sequence ID" value="MTV81678.1"/>
    <property type="molecule type" value="Genomic_DNA"/>
</dbReference>
<feature type="transmembrane region" description="Helical" evidence="1">
    <location>
        <begin position="12"/>
        <end position="34"/>
    </location>
</feature>
<evidence type="ECO:0000256" key="1">
    <source>
        <dbReference type="SAM" id="Phobius"/>
    </source>
</evidence>
<keyword evidence="1" id="KW-1133">Transmembrane helix</keyword>
<keyword evidence="3" id="KW-1185">Reference proteome</keyword>
<name>A0A7X2XU76_9LACO</name>
<evidence type="ECO:0000313" key="3">
    <source>
        <dbReference type="Proteomes" id="UP000466388"/>
    </source>
</evidence>
<dbReference type="AlphaFoldDB" id="A0A7X2XU76"/>
<feature type="transmembrane region" description="Helical" evidence="1">
    <location>
        <begin position="40"/>
        <end position="62"/>
    </location>
</feature>
<sequence length="69" mass="8091">MANKQLKFNRNFFKDIQFWIGLAVLVMGFYSLIGEQITNIYFWMNILMGILGLVTVIDDLILHRRPANN</sequence>
<dbReference type="Proteomes" id="UP000466388">
    <property type="component" value="Unassembled WGS sequence"/>
</dbReference>
<organism evidence="2 3">
    <name type="scientific">Secundilactobacillus folii</name>
    <dbReference type="NCBI Taxonomy" id="2678357"/>
    <lineage>
        <taxon>Bacteria</taxon>
        <taxon>Bacillati</taxon>
        <taxon>Bacillota</taxon>
        <taxon>Bacilli</taxon>
        <taxon>Lactobacillales</taxon>
        <taxon>Lactobacillaceae</taxon>
        <taxon>Secundilactobacillus</taxon>
    </lineage>
</organism>